<dbReference type="GO" id="GO:0005743">
    <property type="term" value="C:mitochondrial inner membrane"/>
    <property type="evidence" value="ECO:0007669"/>
    <property type="project" value="UniProtKB-SubCell"/>
</dbReference>
<dbReference type="SUPFAM" id="SSF103506">
    <property type="entry name" value="Mitochondrial carrier"/>
    <property type="match status" value="1"/>
</dbReference>
<proteinExistence type="inferred from homology"/>
<feature type="repeat" description="Solcar" evidence="10">
    <location>
        <begin position="255"/>
        <end position="343"/>
    </location>
</feature>
<keyword evidence="3 11" id="KW-0813">Transport</keyword>
<evidence type="ECO:0000256" key="12">
    <source>
        <dbReference type="SAM" id="MobiDB-lite"/>
    </source>
</evidence>
<comment type="similarity">
    <text evidence="2 11">Belongs to the mitochondrial carrier (TC 2.A.29) family.</text>
</comment>
<dbReference type="OrthoDB" id="1747031at2759"/>
<keyword evidence="8" id="KW-0496">Mitochondrion</keyword>
<evidence type="ECO:0000256" key="8">
    <source>
        <dbReference type="ARBA" id="ARBA00023128"/>
    </source>
</evidence>
<name>A0A3M7E478_HORWE</name>
<feature type="repeat" description="Solcar" evidence="10">
    <location>
        <begin position="92"/>
        <end position="245"/>
    </location>
</feature>
<evidence type="ECO:0008006" key="15">
    <source>
        <dbReference type="Google" id="ProtNLM"/>
    </source>
</evidence>
<evidence type="ECO:0000256" key="9">
    <source>
        <dbReference type="ARBA" id="ARBA00023136"/>
    </source>
</evidence>
<keyword evidence="4 10" id="KW-0812">Transmembrane</keyword>
<dbReference type="Proteomes" id="UP000269276">
    <property type="component" value="Unassembled WGS sequence"/>
</dbReference>
<evidence type="ECO:0000256" key="2">
    <source>
        <dbReference type="ARBA" id="ARBA00006375"/>
    </source>
</evidence>
<organism evidence="13 14">
    <name type="scientific">Hortaea werneckii</name>
    <name type="common">Black yeast</name>
    <name type="synonym">Cladosporium werneckii</name>
    <dbReference type="NCBI Taxonomy" id="91943"/>
    <lineage>
        <taxon>Eukaryota</taxon>
        <taxon>Fungi</taxon>
        <taxon>Dikarya</taxon>
        <taxon>Ascomycota</taxon>
        <taxon>Pezizomycotina</taxon>
        <taxon>Dothideomycetes</taxon>
        <taxon>Dothideomycetidae</taxon>
        <taxon>Mycosphaerellales</taxon>
        <taxon>Teratosphaeriaceae</taxon>
        <taxon>Hortaea</taxon>
    </lineage>
</organism>
<dbReference type="InterPro" id="IPR023395">
    <property type="entry name" value="MCP_dom_sf"/>
</dbReference>
<dbReference type="InterPro" id="IPR018108">
    <property type="entry name" value="MCP_transmembrane"/>
</dbReference>
<dbReference type="VEuPathDB" id="FungiDB:BTJ68_01365"/>
<evidence type="ECO:0000313" key="14">
    <source>
        <dbReference type="Proteomes" id="UP000269276"/>
    </source>
</evidence>
<feature type="repeat" description="Solcar" evidence="10">
    <location>
        <begin position="367"/>
        <end position="461"/>
    </location>
</feature>
<gene>
    <name evidence="13" type="ORF">D0863_05310</name>
</gene>
<dbReference type="PROSITE" id="PS50920">
    <property type="entry name" value="SOLCAR"/>
    <property type="match status" value="3"/>
</dbReference>
<comment type="subcellular location">
    <subcellularLocation>
        <location evidence="1">Mitochondrion inner membrane</location>
        <topology evidence="1">Multi-pass membrane protein</topology>
    </subcellularLocation>
</comment>
<evidence type="ECO:0000256" key="5">
    <source>
        <dbReference type="ARBA" id="ARBA00022737"/>
    </source>
</evidence>
<accession>A0A3M7E478</accession>
<evidence type="ECO:0000256" key="4">
    <source>
        <dbReference type="ARBA" id="ARBA00022692"/>
    </source>
</evidence>
<evidence type="ECO:0000256" key="7">
    <source>
        <dbReference type="ARBA" id="ARBA00022989"/>
    </source>
</evidence>
<evidence type="ECO:0000256" key="3">
    <source>
        <dbReference type="ARBA" id="ARBA00022448"/>
    </source>
</evidence>
<keyword evidence="5" id="KW-0677">Repeat</keyword>
<evidence type="ECO:0000256" key="11">
    <source>
        <dbReference type="RuleBase" id="RU000488"/>
    </source>
</evidence>
<dbReference type="GO" id="GO:1990542">
    <property type="term" value="P:mitochondrial transmembrane transport"/>
    <property type="evidence" value="ECO:0007669"/>
    <property type="project" value="InterPro"/>
</dbReference>
<dbReference type="Gene3D" id="1.50.40.10">
    <property type="entry name" value="Mitochondrial carrier domain"/>
    <property type="match status" value="2"/>
</dbReference>
<evidence type="ECO:0000256" key="10">
    <source>
        <dbReference type="PROSITE-ProRule" id="PRU00282"/>
    </source>
</evidence>
<comment type="caution">
    <text evidence="13">The sequence shown here is derived from an EMBL/GenBank/DDBJ whole genome shotgun (WGS) entry which is preliminary data.</text>
</comment>
<keyword evidence="9 10" id="KW-0472">Membrane</keyword>
<keyword evidence="7" id="KW-1133">Transmembrane helix</keyword>
<evidence type="ECO:0000256" key="1">
    <source>
        <dbReference type="ARBA" id="ARBA00004448"/>
    </source>
</evidence>
<evidence type="ECO:0000256" key="6">
    <source>
        <dbReference type="ARBA" id="ARBA00022792"/>
    </source>
</evidence>
<keyword evidence="6" id="KW-0999">Mitochondrion inner membrane</keyword>
<dbReference type="PANTHER" id="PTHR45760">
    <property type="entry name" value="FI19922P1-RELATED"/>
    <property type="match status" value="1"/>
</dbReference>
<sequence>MVSRCVVGAAQPIRATQIESGWWAGKRGRMAAEQTQGQRHDRIAAPPGNGDLDSPSMPKLSPKPVDGDVSIMQKMLSAVSGSILTSLLGMPRSRILHTQRARTADHVVVTPLDVVRVRLQAQASPSPTARLPSFLHLPPNLGVTACCREVFWVQNQSQFCVASAPTAPAAPNPSAVLDETASAAISDCAAEETQRRTFNSTLDGLKKIARNEGMHTLWRGLSPTLAMTVPANVIYFAGYDWLRTSPHSPMVGRVSDPYQPLVGGSTARVLAAIAVSPIEMLRTRMQASSSSERGVLKATITGLKEMVSNEGYASLWRGLTLTLWRDVPFSALYWWGYEYGRSRLDESRSRSADLLGQEKKAELSHGALLTDSFMAGASSGAVSAFVTTPFDVGKTRQQTVAHDPKARLQDLPENRTMPRFLLHIYQNEGAAGLFKGWAARCLKVAPACAIMISSYEIGKKMASNVNDKRDAEGSD</sequence>
<evidence type="ECO:0000313" key="13">
    <source>
        <dbReference type="EMBL" id="RMY71180.1"/>
    </source>
</evidence>
<dbReference type="Pfam" id="PF00153">
    <property type="entry name" value="Mito_carr"/>
    <property type="match status" value="3"/>
</dbReference>
<feature type="region of interest" description="Disordered" evidence="12">
    <location>
        <begin position="26"/>
        <end position="59"/>
    </location>
</feature>
<dbReference type="PANTHER" id="PTHR45760:SF2">
    <property type="entry name" value="FI19922P1-RELATED"/>
    <property type="match status" value="1"/>
</dbReference>
<reference evidence="13 14" key="1">
    <citation type="journal article" date="2018" name="BMC Genomics">
        <title>Genomic evidence for intraspecific hybridization in a clonal and extremely halotolerant yeast.</title>
        <authorList>
            <person name="Gostincar C."/>
            <person name="Stajich J.E."/>
            <person name="Zupancic J."/>
            <person name="Zalar P."/>
            <person name="Gunde-Cimerman N."/>
        </authorList>
    </citation>
    <scope>NUCLEOTIDE SEQUENCE [LARGE SCALE GENOMIC DNA]</scope>
    <source>
        <strain evidence="13 14">EXF-2682</strain>
    </source>
</reference>
<dbReference type="InterPro" id="IPR045315">
    <property type="entry name" value="Mtm1-like"/>
</dbReference>
<dbReference type="EMBL" id="QWIP01000152">
    <property type="protein sequence ID" value="RMY71180.1"/>
    <property type="molecule type" value="Genomic_DNA"/>
</dbReference>
<dbReference type="AlphaFoldDB" id="A0A3M7E478"/>
<protein>
    <recommendedName>
        <fullName evidence="15">Mitochondrial carrier protein</fullName>
    </recommendedName>
</protein>